<dbReference type="InterPro" id="IPR051052">
    <property type="entry name" value="Diverse_substrate_MTase"/>
</dbReference>
<sequence>MADTKDNKGPATQESTFRKYNEQQGKAYAQHRRDYNPSVYQAILDHHTSTGGQLGTVIDVGCGPGNAVRSLAPHFAHAIGIDPSEGMIAAARDLSTEARTTAGESVFFKLSTAEDLGGPDVAPDGGVDLITAATAAHWFDMARFWPRAARALRPGGSVAIWCATGLRVHPSTPAAESLQIAVDEHTDTYLKPYFVRGNFLVEERYEGLELPWTLPEEVRRDHPELSVFDKADFYHRVWSVDEHFYGENIVLDLDGVEKVLSTASPVTRWREAHPNDVGTERDVMKVLRRKMEEILHGAGVERGKEQVSGATEGVMLIIKKKASGE</sequence>
<name>A0ABR3XED1_9PEZI</name>
<proteinExistence type="predicted"/>
<dbReference type="Gene3D" id="3.40.50.150">
    <property type="entry name" value="Vaccinia Virus protein VP39"/>
    <property type="match status" value="1"/>
</dbReference>
<dbReference type="EMBL" id="JAZHXJ010000111">
    <property type="protein sequence ID" value="KAL1874020.1"/>
    <property type="molecule type" value="Genomic_DNA"/>
</dbReference>
<dbReference type="SUPFAM" id="SSF53335">
    <property type="entry name" value="S-adenosyl-L-methionine-dependent methyltransferases"/>
    <property type="match status" value="1"/>
</dbReference>
<dbReference type="CDD" id="cd02440">
    <property type="entry name" value="AdoMet_MTases"/>
    <property type="match status" value="1"/>
</dbReference>
<evidence type="ECO:0000256" key="1">
    <source>
        <dbReference type="SAM" id="MobiDB-lite"/>
    </source>
</evidence>
<comment type="caution">
    <text evidence="3">The sequence shown here is derived from an EMBL/GenBank/DDBJ whole genome shotgun (WGS) entry which is preliminary data.</text>
</comment>
<keyword evidence="4" id="KW-1185">Reference proteome</keyword>
<dbReference type="Pfam" id="PF08241">
    <property type="entry name" value="Methyltransf_11"/>
    <property type="match status" value="1"/>
</dbReference>
<gene>
    <name evidence="3" type="ORF">VTK73DRAFT_574</name>
</gene>
<reference evidence="3 4" key="1">
    <citation type="journal article" date="2024" name="Commun. Biol.">
        <title>Comparative genomic analysis of thermophilic fungi reveals convergent evolutionary adaptations and gene losses.</title>
        <authorList>
            <person name="Steindorff A.S."/>
            <person name="Aguilar-Pontes M.V."/>
            <person name="Robinson A.J."/>
            <person name="Andreopoulos B."/>
            <person name="LaButti K."/>
            <person name="Kuo A."/>
            <person name="Mondo S."/>
            <person name="Riley R."/>
            <person name="Otillar R."/>
            <person name="Haridas S."/>
            <person name="Lipzen A."/>
            <person name="Grimwood J."/>
            <person name="Schmutz J."/>
            <person name="Clum A."/>
            <person name="Reid I.D."/>
            <person name="Moisan M.C."/>
            <person name="Butler G."/>
            <person name="Nguyen T.T.M."/>
            <person name="Dewar K."/>
            <person name="Conant G."/>
            <person name="Drula E."/>
            <person name="Henrissat B."/>
            <person name="Hansel C."/>
            <person name="Singer S."/>
            <person name="Hutchinson M.I."/>
            <person name="de Vries R.P."/>
            <person name="Natvig D.O."/>
            <person name="Powell A.J."/>
            <person name="Tsang A."/>
            <person name="Grigoriev I.V."/>
        </authorList>
    </citation>
    <scope>NUCLEOTIDE SEQUENCE [LARGE SCALE GENOMIC DNA]</scope>
    <source>
        <strain evidence="3 4">ATCC 24622</strain>
    </source>
</reference>
<feature type="domain" description="Methyltransferase type 11" evidence="2">
    <location>
        <begin position="58"/>
        <end position="160"/>
    </location>
</feature>
<dbReference type="PANTHER" id="PTHR44942:SF10">
    <property type="entry name" value="METHYLTRANSFERASE TYPE 11 DOMAIN-CONTAINING PROTEIN"/>
    <property type="match status" value="1"/>
</dbReference>
<evidence type="ECO:0000313" key="4">
    <source>
        <dbReference type="Proteomes" id="UP001586593"/>
    </source>
</evidence>
<accession>A0ABR3XED1</accession>
<dbReference type="InterPro" id="IPR029063">
    <property type="entry name" value="SAM-dependent_MTases_sf"/>
</dbReference>
<organism evidence="3 4">
    <name type="scientific">Phialemonium thermophilum</name>
    <dbReference type="NCBI Taxonomy" id="223376"/>
    <lineage>
        <taxon>Eukaryota</taxon>
        <taxon>Fungi</taxon>
        <taxon>Dikarya</taxon>
        <taxon>Ascomycota</taxon>
        <taxon>Pezizomycotina</taxon>
        <taxon>Sordariomycetes</taxon>
        <taxon>Sordariomycetidae</taxon>
        <taxon>Cephalothecales</taxon>
        <taxon>Cephalothecaceae</taxon>
        <taxon>Phialemonium</taxon>
    </lineage>
</organism>
<feature type="region of interest" description="Disordered" evidence="1">
    <location>
        <begin position="1"/>
        <end position="29"/>
    </location>
</feature>
<dbReference type="PANTHER" id="PTHR44942">
    <property type="entry name" value="METHYLTRANSF_11 DOMAIN-CONTAINING PROTEIN"/>
    <property type="match status" value="1"/>
</dbReference>
<evidence type="ECO:0000259" key="2">
    <source>
        <dbReference type="Pfam" id="PF08241"/>
    </source>
</evidence>
<dbReference type="InterPro" id="IPR013216">
    <property type="entry name" value="Methyltransf_11"/>
</dbReference>
<dbReference type="Proteomes" id="UP001586593">
    <property type="component" value="Unassembled WGS sequence"/>
</dbReference>
<evidence type="ECO:0000313" key="3">
    <source>
        <dbReference type="EMBL" id="KAL1874020.1"/>
    </source>
</evidence>
<protein>
    <recommendedName>
        <fullName evidence="2">Methyltransferase type 11 domain-containing protein</fullName>
    </recommendedName>
</protein>